<evidence type="ECO:0000313" key="3">
    <source>
        <dbReference type="Proteomes" id="UP001497525"/>
    </source>
</evidence>
<organism evidence="2 3">
    <name type="scientific">Calicophoron daubneyi</name>
    <name type="common">Rumen fluke</name>
    <name type="synonym">Paramphistomum daubneyi</name>
    <dbReference type="NCBI Taxonomy" id="300641"/>
    <lineage>
        <taxon>Eukaryota</taxon>
        <taxon>Metazoa</taxon>
        <taxon>Spiralia</taxon>
        <taxon>Lophotrochozoa</taxon>
        <taxon>Platyhelminthes</taxon>
        <taxon>Trematoda</taxon>
        <taxon>Digenea</taxon>
        <taxon>Plagiorchiida</taxon>
        <taxon>Pronocephalata</taxon>
        <taxon>Paramphistomoidea</taxon>
        <taxon>Paramphistomidae</taxon>
        <taxon>Calicophoron</taxon>
    </lineage>
</organism>
<dbReference type="Proteomes" id="UP001497525">
    <property type="component" value="Unassembled WGS sequence"/>
</dbReference>
<protein>
    <submittedName>
        <fullName evidence="2">Uncharacterized protein</fullName>
    </submittedName>
</protein>
<reference evidence="2" key="1">
    <citation type="submission" date="2024-06" db="EMBL/GenBank/DDBJ databases">
        <authorList>
            <person name="Liu X."/>
            <person name="Lenzi L."/>
            <person name="Haldenby T S."/>
            <person name="Uol C."/>
        </authorList>
    </citation>
    <scope>NUCLEOTIDE SEQUENCE</scope>
</reference>
<gene>
    <name evidence="2" type="ORF">CDAUBV1_LOCUS9098</name>
</gene>
<proteinExistence type="predicted"/>
<comment type="caution">
    <text evidence="2">The sequence shown here is derived from an EMBL/GenBank/DDBJ whole genome shotgun (WGS) entry which is preliminary data.</text>
</comment>
<evidence type="ECO:0000313" key="2">
    <source>
        <dbReference type="EMBL" id="CAL5135024.1"/>
    </source>
</evidence>
<dbReference type="EMBL" id="CAXLJL010000245">
    <property type="protein sequence ID" value="CAL5135024.1"/>
    <property type="molecule type" value="Genomic_DNA"/>
</dbReference>
<accession>A0AAV2TD09</accession>
<feature type="region of interest" description="Disordered" evidence="1">
    <location>
        <begin position="159"/>
        <end position="181"/>
    </location>
</feature>
<dbReference type="AlphaFoldDB" id="A0AAV2TD09"/>
<feature type="compositionally biased region" description="Polar residues" evidence="1">
    <location>
        <begin position="159"/>
        <end position="175"/>
    </location>
</feature>
<evidence type="ECO:0000256" key="1">
    <source>
        <dbReference type="SAM" id="MobiDB-lite"/>
    </source>
</evidence>
<name>A0AAV2TD09_CALDB</name>
<sequence length="205" mass="22799">MPPAYRLRVYLNSAISTGGNPPSMLAEMIDETTLGGAVTTHQTNQVSVISFHLTHLLVASGIHTEEEFSASEKRRVDTRCWHPVIRPPPGYRTSNSADKEKSFYPFASELGYRCYERMQSRLLSKEARNEALVTVTREQIGGKVFIRGLSQGCAESNSLKDSLNGGSVGRSSSSTDNKREKTSCEWISDETEFNTWLKCDLLADD</sequence>